<comment type="caution">
    <text evidence="3">The sequence shown here is derived from an EMBL/GenBank/DDBJ whole genome shotgun (WGS) entry which is preliminary data.</text>
</comment>
<evidence type="ECO:0000313" key="3">
    <source>
        <dbReference type="EMBL" id="TCL66748.1"/>
    </source>
</evidence>
<evidence type="ECO:0000256" key="1">
    <source>
        <dbReference type="SAM" id="Phobius"/>
    </source>
</evidence>
<dbReference type="PANTHER" id="PTHR33446">
    <property type="entry name" value="PROTEIN TONB-RELATED"/>
    <property type="match status" value="1"/>
</dbReference>
<name>A0A4R1RKM6_9FLAO</name>
<dbReference type="GO" id="GO:0055085">
    <property type="term" value="P:transmembrane transport"/>
    <property type="evidence" value="ECO:0007669"/>
    <property type="project" value="InterPro"/>
</dbReference>
<dbReference type="AlphaFoldDB" id="A0A4R1RKM6"/>
<dbReference type="EMBL" id="SLUP01000003">
    <property type="protein sequence ID" value="TCL66748.1"/>
    <property type="molecule type" value="Genomic_DNA"/>
</dbReference>
<dbReference type="PROSITE" id="PS52015">
    <property type="entry name" value="TONB_CTD"/>
    <property type="match status" value="1"/>
</dbReference>
<keyword evidence="1" id="KW-0472">Membrane</keyword>
<proteinExistence type="predicted"/>
<dbReference type="Gene3D" id="3.30.1150.10">
    <property type="match status" value="1"/>
</dbReference>
<dbReference type="RefSeq" id="WP_132216944.1">
    <property type="nucleotide sequence ID" value="NZ_OX156936.1"/>
</dbReference>
<dbReference type="OrthoDB" id="1522859at2"/>
<gene>
    <name evidence="3" type="ORF">EV196_103163</name>
</gene>
<organism evidence="3 4">
    <name type="scientific">Mariniflexile fucanivorans</name>
    <dbReference type="NCBI Taxonomy" id="264023"/>
    <lineage>
        <taxon>Bacteria</taxon>
        <taxon>Pseudomonadati</taxon>
        <taxon>Bacteroidota</taxon>
        <taxon>Flavobacteriia</taxon>
        <taxon>Flavobacteriales</taxon>
        <taxon>Flavobacteriaceae</taxon>
        <taxon>Mariniflexile</taxon>
    </lineage>
</organism>
<dbReference type="GO" id="GO:0031992">
    <property type="term" value="F:energy transducer activity"/>
    <property type="evidence" value="ECO:0007669"/>
    <property type="project" value="TreeGrafter"/>
</dbReference>
<protein>
    <submittedName>
        <fullName evidence="3">Protein TonB</fullName>
    </submittedName>
</protein>
<reference evidence="3 4" key="1">
    <citation type="submission" date="2019-03" db="EMBL/GenBank/DDBJ databases">
        <title>Genomic Encyclopedia of Type Strains, Phase IV (KMG-IV): sequencing the most valuable type-strain genomes for metagenomic binning, comparative biology and taxonomic classification.</title>
        <authorList>
            <person name="Goeker M."/>
        </authorList>
    </citation>
    <scope>NUCLEOTIDE SEQUENCE [LARGE SCALE GENOMIC DNA]</scope>
    <source>
        <strain evidence="3 4">DSM 18792</strain>
    </source>
</reference>
<evidence type="ECO:0000259" key="2">
    <source>
        <dbReference type="PROSITE" id="PS52015"/>
    </source>
</evidence>
<dbReference type="Proteomes" id="UP000295455">
    <property type="component" value="Unassembled WGS sequence"/>
</dbReference>
<sequence length="250" mass="27836">MLLRKKNPELEIGRNSSIFFAIGLNLMLFFSWQALEYKTYEKSEVDIDVLTMEAQNEEDIPLINYNAPPPPPPPAATIAISENIQIVDDVKEVEETVMFSSETDQNEAISSSKGVVGGVGVSDVRVNVIEEDVEVAFAVIEDVPVFPGCEGLSKSETKDCFQQKMQEHVLKNFTYPETALQLGIQGRVSVIFVIDSKGNITGIRSRGPDKILEKEAERIIGLLPKMQPGKQRGKPVRVAYSVPIFFKYQI</sequence>
<evidence type="ECO:0000313" key="4">
    <source>
        <dbReference type="Proteomes" id="UP000295455"/>
    </source>
</evidence>
<dbReference type="InterPro" id="IPR037682">
    <property type="entry name" value="TonB_C"/>
</dbReference>
<feature type="transmembrane region" description="Helical" evidence="1">
    <location>
        <begin position="12"/>
        <end position="32"/>
    </location>
</feature>
<keyword evidence="4" id="KW-1185">Reference proteome</keyword>
<dbReference type="SUPFAM" id="SSF74653">
    <property type="entry name" value="TolA/TonB C-terminal domain"/>
    <property type="match status" value="1"/>
</dbReference>
<dbReference type="Pfam" id="PF03544">
    <property type="entry name" value="TonB_C"/>
    <property type="match status" value="1"/>
</dbReference>
<keyword evidence="1" id="KW-1133">Transmembrane helix</keyword>
<dbReference type="InterPro" id="IPR051045">
    <property type="entry name" value="TonB-dependent_transducer"/>
</dbReference>
<keyword evidence="1" id="KW-0812">Transmembrane</keyword>
<feature type="domain" description="TonB C-terminal" evidence="2">
    <location>
        <begin position="160"/>
        <end position="250"/>
    </location>
</feature>
<dbReference type="GO" id="GO:0098797">
    <property type="term" value="C:plasma membrane protein complex"/>
    <property type="evidence" value="ECO:0007669"/>
    <property type="project" value="TreeGrafter"/>
</dbReference>
<dbReference type="PANTHER" id="PTHR33446:SF2">
    <property type="entry name" value="PROTEIN TONB"/>
    <property type="match status" value="1"/>
</dbReference>
<accession>A0A4R1RKM6</accession>